<feature type="coiled-coil region" evidence="1">
    <location>
        <begin position="1456"/>
        <end position="1504"/>
    </location>
</feature>
<gene>
    <name evidence="3" type="ORF">BCR33DRAFT_782451</name>
</gene>
<dbReference type="PANTHER" id="PTHR47357">
    <property type="entry name" value="COP1-INTERACTIVE PROTEIN 1"/>
    <property type="match status" value="1"/>
</dbReference>
<dbReference type="PANTHER" id="PTHR47357:SF1">
    <property type="entry name" value="SPINDLE POLE BODY COMPONENT 110"/>
    <property type="match status" value="1"/>
</dbReference>
<dbReference type="STRING" id="329046.A0A1Y2CM58"/>
<feature type="coiled-coil region" evidence="1">
    <location>
        <begin position="488"/>
        <end position="674"/>
    </location>
</feature>
<dbReference type="Proteomes" id="UP000193642">
    <property type="component" value="Unassembled WGS sequence"/>
</dbReference>
<organism evidence="3 4">
    <name type="scientific">Rhizoclosmatium globosum</name>
    <dbReference type="NCBI Taxonomy" id="329046"/>
    <lineage>
        <taxon>Eukaryota</taxon>
        <taxon>Fungi</taxon>
        <taxon>Fungi incertae sedis</taxon>
        <taxon>Chytridiomycota</taxon>
        <taxon>Chytridiomycota incertae sedis</taxon>
        <taxon>Chytridiomycetes</taxon>
        <taxon>Chytridiales</taxon>
        <taxon>Chytriomycetaceae</taxon>
        <taxon>Rhizoclosmatium</taxon>
    </lineage>
</organism>
<feature type="coiled-coil region" evidence="1">
    <location>
        <begin position="95"/>
        <end position="182"/>
    </location>
</feature>
<dbReference type="EMBL" id="MCGO01000012">
    <property type="protein sequence ID" value="ORY48037.1"/>
    <property type="molecule type" value="Genomic_DNA"/>
</dbReference>
<dbReference type="GO" id="GO:0005856">
    <property type="term" value="C:cytoskeleton"/>
    <property type="evidence" value="ECO:0007669"/>
    <property type="project" value="TreeGrafter"/>
</dbReference>
<evidence type="ECO:0000313" key="3">
    <source>
        <dbReference type="EMBL" id="ORY48037.1"/>
    </source>
</evidence>
<evidence type="ECO:0000313" key="4">
    <source>
        <dbReference type="Proteomes" id="UP000193642"/>
    </source>
</evidence>
<dbReference type="OrthoDB" id="419631at2759"/>
<evidence type="ECO:0000256" key="2">
    <source>
        <dbReference type="SAM" id="MobiDB-lite"/>
    </source>
</evidence>
<feature type="region of interest" description="Disordered" evidence="2">
    <location>
        <begin position="1565"/>
        <end position="1602"/>
    </location>
</feature>
<feature type="coiled-coil region" evidence="1">
    <location>
        <begin position="1084"/>
        <end position="1160"/>
    </location>
</feature>
<protein>
    <recommendedName>
        <fullName evidence="5">Hyaluronan-mediated motility receptor C-terminal domain-containing protein</fullName>
    </recommendedName>
</protein>
<feature type="region of interest" description="Disordered" evidence="2">
    <location>
        <begin position="1"/>
        <end position="26"/>
    </location>
</feature>
<evidence type="ECO:0000256" key="1">
    <source>
        <dbReference type="SAM" id="Coils"/>
    </source>
</evidence>
<name>A0A1Y2CM58_9FUNG</name>
<feature type="coiled-coil region" evidence="1">
    <location>
        <begin position="700"/>
        <end position="836"/>
    </location>
</feature>
<feature type="coiled-coil region" evidence="1">
    <location>
        <begin position="1186"/>
        <end position="1213"/>
    </location>
</feature>
<keyword evidence="4" id="KW-1185">Reference proteome</keyword>
<feature type="region of interest" description="Disordered" evidence="2">
    <location>
        <begin position="40"/>
        <end position="94"/>
    </location>
</feature>
<dbReference type="Gene3D" id="1.10.287.1490">
    <property type="match status" value="2"/>
</dbReference>
<feature type="coiled-coil region" evidence="1">
    <location>
        <begin position="214"/>
        <end position="444"/>
    </location>
</feature>
<dbReference type="GO" id="GO:0005200">
    <property type="term" value="F:structural constituent of cytoskeleton"/>
    <property type="evidence" value="ECO:0007669"/>
    <property type="project" value="TreeGrafter"/>
</dbReference>
<reference evidence="3 4" key="1">
    <citation type="submission" date="2016-07" db="EMBL/GenBank/DDBJ databases">
        <title>Pervasive Adenine N6-methylation of Active Genes in Fungi.</title>
        <authorList>
            <consortium name="DOE Joint Genome Institute"/>
            <person name="Mondo S.J."/>
            <person name="Dannebaum R.O."/>
            <person name="Kuo R.C."/>
            <person name="Labutti K."/>
            <person name="Haridas S."/>
            <person name="Kuo A."/>
            <person name="Salamov A."/>
            <person name="Ahrendt S.R."/>
            <person name="Lipzen A."/>
            <person name="Sullivan W."/>
            <person name="Andreopoulos W.B."/>
            <person name="Clum A."/>
            <person name="Lindquist E."/>
            <person name="Daum C."/>
            <person name="Ramamoorthy G.K."/>
            <person name="Gryganskyi A."/>
            <person name="Culley D."/>
            <person name="Magnuson J.K."/>
            <person name="James T.Y."/>
            <person name="O'Malley M.A."/>
            <person name="Stajich J.E."/>
            <person name="Spatafora J.W."/>
            <person name="Visel A."/>
            <person name="Grigoriev I.V."/>
        </authorList>
    </citation>
    <scope>NUCLEOTIDE SEQUENCE [LARGE SCALE GENOMIC DNA]</scope>
    <source>
        <strain evidence="3 4">JEL800</strain>
    </source>
</reference>
<proteinExistence type="predicted"/>
<feature type="coiled-coil region" evidence="1">
    <location>
        <begin position="1313"/>
        <end position="1414"/>
    </location>
</feature>
<accession>A0A1Y2CM58</accession>
<feature type="compositionally biased region" description="Basic and acidic residues" evidence="2">
    <location>
        <begin position="1053"/>
        <end position="1070"/>
    </location>
</feature>
<feature type="compositionally biased region" description="Low complexity" evidence="2">
    <location>
        <begin position="84"/>
        <end position="94"/>
    </location>
</feature>
<evidence type="ECO:0008006" key="5">
    <source>
        <dbReference type="Google" id="ProtNLM"/>
    </source>
</evidence>
<sequence length="1608" mass="180515">MSFSHSKRPELFVPGETPGPTDYEVKVSLVSDDRTKKFGFLESEKRFKSPPKVDTTAPAAEQSDDSTSQTSSAGPQIPLPPTNSRASSRAPVAPSATAINEAMKYKKEAQKWQEQYERQIIAHQREMHLLEERLNRLDVSLKEATREKNSLASTAAAKEKELAEMTRRHNLLKSNLEKTEKQSVNLVEKATKTTILERKITDLEKTTAKTRSLVESKSTTLEKLQIERKELRDLSDALRTQVDQLIAEKEQRDLLLEAADAQRHELSQKLEEMEMGSRSSHEELEKWEAQVQALQDHVEQISSQKRDVEMRLDSVTRALDAARSEWDADKLKIETLESELNARTAELEEVLAEKTQFLAQRGELESQVQNLLTQVASATEFKRELEKEKESLEALLSDMRCRNGDVTEMLNRLEASVAEKAQHLSELEQLRATEQQEFEDVIESLKAALVARESESEHKVGAMSQEIMQLRQHLETGMHEIMERGAQLEAMTAEEEGLRSQIDSLKAELAATAEVSDTWQMHFQQADSLKSELQARVSTLEEELAYSTKQMETMQFQLNEAQSKVVNLEAEIIRLHSALDDAVEALNTANANHADALALNESQMEEMQAQLEEERQYRAGERDMAELRIASIQASSVDQLQQKAEAVAALEVSVSDLKEQIKAKELELAALADSHRQEIGQLKFELTEQHDMVTEYRERAYDNEAAAEESQHEIEKLKEKLQARTTAHSNQMAEMEAAFKQIIGEFRQQIETLECEKAFVSDELETAKSSVKEHEARLGDSDALISLLKEKHAALEARIESLNAAVGDSKSAAEGLQKELEEYTELNAQLSSQNSEKAESIHSLQSDVGSLKSTLEDTQKANSELQVKLSETSSMLSTTTAELNDKISSLEARLAEEQKSFSELNSQLELKTEEVVELMASHRAEVLAKDAEIQAANASMNQMQTEIDNLAGDYDRAQRKISELFEDVEKVASAHDMTKSQLEALQLELNAEKEAKHTLSQKFIELEAQLNAEMESGRVLHSEMQDLMAKKEAVETEMIRVTEELAAAAEAHTSLKEQSESDLTREREVVVTERRRSQDLSASLDTQTAAVATLSEELDSLKKTLASETSNHALSIEKISSLQLELETQRLSMDASSKRIDELTKALEEEQAAHAFAMNLTTELSQTLANERRDTSQTIAILKSQLYDAESKLADAAATSKSLEENLAAEKAAHNSTRRDSDTKLAEFRKYHDDTKDNVALLVAALEQEKMVVQEKDDRLLHVGQELSQRTAELEGARMELDTLKSRTLDSIKVHEDERESHRSIVVELQSRSERLSKALEERDATVKDLETEVAAVKLRHANEVGRRDEEIRELKERLQNMEATYLKLKTDAEEAEQTKKELALAQRQVEAVVAKATEDKLELQDAIIVAERRQAEVEAHLKAQVDFLEKNHKAAFSQIQQLASANADLMGHQNAQQKIRHIAKMKEELIKMKEEHATLTRERDALRRKNMVMERDLEAYKAVVPVVSSTNAPADFKFAHATSTKPETEKSAPAALGPRKMSRVGRQVLAARAGQEIDLTKPVVGKKMPVMDGSKTVTNSEDVENGDGKDATSNEVDNSSQAFFVQI</sequence>
<feature type="region of interest" description="Disordered" evidence="2">
    <location>
        <begin position="1050"/>
        <end position="1070"/>
    </location>
</feature>
<comment type="caution">
    <text evidence="3">The sequence shown here is derived from an EMBL/GenBank/DDBJ whole genome shotgun (WGS) entry which is preliminary data.</text>
</comment>
<keyword evidence="1" id="KW-0175">Coiled coil</keyword>